<feature type="region of interest" description="Disordered" evidence="1">
    <location>
        <begin position="888"/>
        <end position="909"/>
    </location>
</feature>
<feature type="transmembrane region" description="Helical" evidence="2">
    <location>
        <begin position="320"/>
        <end position="338"/>
    </location>
</feature>
<organism evidence="3 4">
    <name type="scientific">Schistosoma mattheei</name>
    <dbReference type="NCBI Taxonomy" id="31246"/>
    <lineage>
        <taxon>Eukaryota</taxon>
        <taxon>Metazoa</taxon>
        <taxon>Spiralia</taxon>
        <taxon>Lophotrochozoa</taxon>
        <taxon>Platyhelminthes</taxon>
        <taxon>Trematoda</taxon>
        <taxon>Digenea</taxon>
        <taxon>Strigeidida</taxon>
        <taxon>Schistosomatoidea</taxon>
        <taxon>Schistosomatidae</taxon>
        <taxon>Schistosoma</taxon>
    </lineage>
</organism>
<dbReference type="AlphaFoldDB" id="A0AA85BMW8"/>
<feature type="compositionally biased region" description="Low complexity" evidence="1">
    <location>
        <begin position="889"/>
        <end position="909"/>
    </location>
</feature>
<dbReference type="WBParaSite" id="SMTH1_65810.1">
    <property type="protein sequence ID" value="SMTH1_65810.1"/>
    <property type="gene ID" value="SMTH1_65810"/>
</dbReference>
<reference evidence="4" key="1">
    <citation type="submission" date="2023-11" db="UniProtKB">
        <authorList>
            <consortium name="WormBaseParasite"/>
        </authorList>
    </citation>
    <scope>IDENTIFICATION</scope>
</reference>
<accession>A0AA85BMW8</accession>
<protein>
    <submittedName>
        <fullName evidence="4">Uncharacterized protein</fullName>
    </submittedName>
</protein>
<keyword evidence="2" id="KW-0472">Membrane</keyword>
<keyword evidence="2" id="KW-0812">Transmembrane</keyword>
<evidence type="ECO:0000313" key="3">
    <source>
        <dbReference type="Proteomes" id="UP000050791"/>
    </source>
</evidence>
<keyword evidence="2" id="KW-1133">Transmembrane helix</keyword>
<evidence type="ECO:0000313" key="4">
    <source>
        <dbReference type="WBParaSite" id="SMTH1_65810.1"/>
    </source>
</evidence>
<evidence type="ECO:0000256" key="2">
    <source>
        <dbReference type="SAM" id="Phobius"/>
    </source>
</evidence>
<name>A0AA85BMW8_9TREM</name>
<dbReference type="Proteomes" id="UP000050791">
    <property type="component" value="Unassembled WGS sequence"/>
</dbReference>
<sequence>MKFNKKSTEIAANNQCPQNFDLTCEFHLNPSNHQSNVNLMNSSLSNSVDKSVSNPICNDSYLYDTTINQLLTLKSATIKKQHTNTSICSKTPFISKTQDPFNTIGYETGQVNTNHEFYPEIIKCDSKTLPLCKLQSKTIPSMQTVPHFIYISNPSNDNNNNNNNNNTDGNNQMTELNTFTSTKNIPSAQPVNYEQVINRTCEHILENNQYICPNICINSSSTSLCECKRGDSDFDFSNILFNNPPDYYPIHKIHGHQQSIHVQTEQQQQQQYGFRKFITHENRDEKCNSMASCMINYEAGENVTRSRINLSKYFKCCHRLTMILICLLIFICLCYRIIDYFNRHEMMKSLFVYNKFPLSKQSSYNHIDDNGNNKLLSLMHKEEQNISDWFTITLCNLNPIRGSALFTVENGSEIYDHIIKIRQNEIDFTGITKIVNNNNALVSKALLKQTGHKLNEMLKFCSTGNEKCSHRNFTSVLTIYGQCYRMNLQPSVYEVRIVLDSQDYDYIIPHKGLIGFRLWIHPSEQKASYILDLKDDKDNPWKNTQNENVIDFNSLQQSNIIQSNEITVSTEFQTLIRVALDMNVHYKRINTKNGLCSTSTGFTECEQNANQKLPTDLLEDTVWLSDKYNHNIWNARIVSATQSSKATIMYSLLALRNPNLFIRNKIDLERGLRIQQRAFIQLTNETAFNELRKLVPGYDDLRNQLRSIKQLLHEIEIGIWRDQREALQMTHTDSACSKMVIGYFETLINITKSFQDELCKLSSIDVLYTTSFFNCLNHTQSMYDYRSQLNMNSTYQFPLYNRLSSLRFRIHPRTNNHTSIIHDSVNNIDMNYYENMQNPSLMGLQVIHLFFSNITYNSNLKDVLRKYLKLLSAKRMQMATRTSNTRYGLSLTSHSSQSSSSTSSTNSLTPISSSIVLSSSSTSTSSSPPSALLSSSSGSTITSHSLQLSDRTITQNSLNNAETNQPLCTSQIQIHIDSIYKVKLEKLGEAIATCLQRLELFQTSMNLIIKWNRQILETFSIDYEHLQKVDEKSLVAFTVQFETIGNDISMTQLTPMDKIFNPFGEIMGICFGTLSLLIPLYLVVDYFFTIKCKSSMDRQGVI</sequence>
<dbReference type="Gene3D" id="2.60.470.10">
    <property type="entry name" value="Acid-sensing ion channels like domains"/>
    <property type="match status" value="1"/>
</dbReference>
<feature type="region of interest" description="Disordered" evidence="1">
    <location>
        <begin position="919"/>
        <end position="938"/>
    </location>
</feature>
<proteinExistence type="predicted"/>
<feature type="transmembrane region" description="Helical" evidence="2">
    <location>
        <begin position="1066"/>
        <end position="1088"/>
    </location>
</feature>
<evidence type="ECO:0000256" key="1">
    <source>
        <dbReference type="SAM" id="MobiDB-lite"/>
    </source>
</evidence>